<comment type="catalytic activity">
    <reaction evidence="10">
        <text>nicotinate beta-D-ribonucleotide + CO2 + diphosphate = quinolinate + 5-phospho-alpha-D-ribose 1-diphosphate + 2 H(+)</text>
        <dbReference type="Rhea" id="RHEA:12733"/>
        <dbReference type="ChEBI" id="CHEBI:15378"/>
        <dbReference type="ChEBI" id="CHEBI:16526"/>
        <dbReference type="ChEBI" id="CHEBI:29959"/>
        <dbReference type="ChEBI" id="CHEBI:33019"/>
        <dbReference type="ChEBI" id="CHEBI:57502"/>
        <dbReference type="ChEBI" id="CHEBI:58017"/>
        <dbReference type="EC" id="2.4.2.19"/>
    </reaction>
</comment>
<keyword evidence="7 12" id="KW-0328">Glycosyltransferase</keyword>
<dbReference type="InterPro" id="IPR022412">
    <property type="entry name" value="Quinolinate_PRibosylTrfase_N"/>
</dbReference>
<evidence type="ECO:0000256" key="1">
    <source>
        <dbReference type="ARBA" id="ARBA00003237"/>
    </source>
</evidence>
<evidence type="ECO:0000256" key="4">
    <source>
        <dbReference type="ARBA" id="ARBA00011218"/>
    </source>
</evidence>
<keyword evidence="8 12" id="KW-0808">Transferase</keyword>
<dbReference type="NCBIfam" id="TIGR00078">
    <property type="entry name" value="nadC"/>
    <property type="match status" value="1"/>
</dbReference>
<protein>
    <recommendedName>
        <fullName evidence="11">Probable nicotinate-nucleotide pyrophosphorylase [carboxylating]</fullName>
        <ecNumber evidence="5">2.4.2.19</ecNumber>
    </recommendedName>
    <alternativeName>
        <fullName evidence="9">Quinolinate phosphoribosyltransferase [decarboxylating]</fullName>
    </alternativeName>
</protein>
<feature type="binding site" evidence="13">
    <location>
        <begin position="287"/>
        <end position="289"/>
    </location>
    <ligand>
        <name>substrate</name>
    </ligand>
</feature>
<dbReference type="Pfam" id="PF01729">
    <property type="entry name" value="QRPTase_C"/>
    <property type="match status" value="1"/>
</dbReference>
<reference evidence="16 17" key="1">
    <citation type="submission" date="2019-02" db="EMBL/GenBank/DDBJ databases">
        <title>Deep-cultivation of Planctomycetes and their phenomic and genomic characterization uncovers novel biology.</title>
        <authorList>
            <person name="Wiegand S."/>
            <person name="Jogler M."/>
            <person name="Boedeker C."/>
            <person name="Pinto D."/>
            <person name="Vollmers J."/>
            <person name="Rivas-Marin E."/>
            <person name="Kohn T."/>
            <person name="Peeters S.H."/>
            <person name="Heuer A."/>
            <person name="Rast P."/>
            <person name="Oberbeckmann S."/>
            <person name="Bunk B."/>
            <person name="Jeske O."/>
            <person name="Meyerdierks A."/>
            <person name="Storesund J.E."/>
            <person name="Kallscheuer N."/>
            <person name="Luecker S."/>
            <person name="Lage O.M."/>
            <person name="Pohl T."/>
            <person name="Merkel B.J."/>
            <person name="Hornburger P."/>
            <person name="Mueller R.-W."/>
            <person name="Bruemmer F."/>
            <person name="Labrenz M."/>
            <person name="Spormann A.M."/>
            <person name="Op den Camp H."/>
            <person name="Overmann J."/>
            <person name="Amann R."/>
            <person name="Jetten M.S.M."/>
            <person name="Mascher T."/>
            <person name="Medema M.H."/>
            <person name="Devos D.P."/>
            <person name="Kaster A.-K."/>
            <person name="Ovreas L."/>
            <person name="Rohde M."/>
            <person name="Galperin M.Y."/>
            <person name="Jogler C."/>
        </authorList>
    </citation>
    <scope>NUCLEOTIDE SEQUENCE [LARGE SCALE GENOMIC DNA]</scope>
    <source>
        <strain evidence="16 17">EC9</strain>
    </source>
</reference>
<comment type="subunit">
    <text evidence="4">Hexamer formed by 3 homodimers.</text>
</comment>
<dbReference type="InterPro" id="IPR036068">
    <property type="entry name" value="Nicotinate_pribotase-like_C"/>
</dbReference>
<feature type="binding site" evidence="13">
    <location>
        <position position="167"/>
    </location>
    <ligand>
        <name>substrate</name>
    </ligand>
</feature>
<dbReference type="PANTHER" id="PTHR32179:SF3">
    <property type="entry name" value="NICOTINATE-NUCLEOTIDE PYROPHOSPHORYLASE [CARBOXYLATING]"/>
    <property type="match status" value="1"/>
</dbReference>
<dbReference type="InterPro" id="IPR027277">
    <property type="entry name" value="NadC/ModD"/>
</dbReference>
<evidence type="ECO:0000256" key="11">
    <source>
        <dbReference type="ARBA" id="ARBA00069173"/>
    </source>
</evidence>
<evidence type="ECO:0000256" key="12">
    <source>
        <dbReference type="PIRNR" id="PIRNR006250"/>
    </source>
</evidence>
<evidence type="ECO:0000256" key="3">
    <source>
        <dbReference type="ARBA" id="ARBA00009400"/>
    </source>
</evidence>
<dbReference type="KEGG" id="ruv:EC9_37400"/>
<feature type="domain" description="Quinolinate phosphoribosyl transferase N-terminal" evidence="15">
    <location>
        <begin position="35"/>
        <end position="119"/>
    </location>
</feature>
<dbReference type="GO" id="GO:0004514">
    <property type="term" value="F:nicotinate-nucleotide diphosphorylase (carboxylating) activity"/>
    <property type="evidence" value="ECO:0007669"/>
    <property type="project" value="UniProtKB-EC"/>
</dbReference>
<dbReference type="GO" id="GO:0005737">
    <property type="term" value="C:cytoplasm"/>
    <property type="evidence" value="ECO:0007669"/>
    <property type="project" value="TreeGrafter"/>
</dbReference>
<evidence type="ECO:0000256" key="9">
    <source>
        <dbReference type="ARBA" id="ARBA00033102"/>
    </source>
</evidence>
<dbReference type="GO" id="GO:0009435">
    <property type="term" value="P:NAD+ biosynthetic process"/>
    <property type="evidence" value="ECO:0007669"/>
    <property type="project" value="UniProtKB-UniPathway"/>
</dbReference>
<dbReference type="AlphaFoldDB" id="A0A517M3T3"/>
<feature type="binding site" evidence="13">
    <location>
        <position position="219"/>
    </location>
    <ligand>
        <name>substrate</name>
    </ligand>
</feature>
<dbReference type="Gene3D" id="3.90.1170.20">
    <property type="entry name" value="Quinolinate phosphoribosyl transferase, N-terminal domain"/>
    <property type="match status" value="1"/>
</dbReference>
<dbReference type="CDD" id="cd01572">
    <property type="entry name" value="QPRTase"/>
    <property type="match status" value="1"/>
</dbReference>
<dbReference type="InterPro" id="IPR004393">
    <property type="entry name" value="NadC"/>
</dbReference>
<dbReference type="UniPathway" id="UPA00253">
    <property type="reaction ID" value="UER00331"/>
</dbReference>
<dbReference type="InterPro" id="IPR013785">
    <property type="entry name" value="Aldolase_TIM"/>
</dbReference>
<dbReference type="GO" id="GO:0034213">
    <property type="term" value="P:quinolinate catabolic process"/>
    <property type="evidence" value="ECO:0007669"/>
    <property type="project" value="TreeGrafter"/>
</dbReference>
<comment type="similarity">
    <text evidence="3 12">Belongs to the NadC/ModD family.</text>
</comment>
<dbReference type="FunFam" id="3.20.20.70:FF:000030">
    <property type="entry name" value="Nicotinate-nucleotide pyrophosphorylase, carboxylating"/>
    <property type="match status" value="1"/>
</dbReference>
<feature type="binding site" evidence="13">
    <location>
        <position position="177"/>
    </location>
    <ligand>
        <name>substrate</name>
    </ligand>
</feature>
<feature type="binding site" evidence="13">
    <location>
        <position position="110"/>
    </location>
    <ligand>
        <name>substrate</name>
    </ligand>
</feature>
<dbReference type="Proteomes" id="UP000319557">
    <property type="component" value="Chromosome"/>
</dbReference>
<dbReference type="InterPro" id="IPR037128">
    <property type="entry name" value="Quinolinate_PRibosylTase_N_sf"/>
</dbReference>
<evidence type="ECO:0000256" key="10">
    <source>
        <dbReference type="ARBA" id="ARBA00047445"/>
    </source>
</evidence>
<comment type="pathway">
    <text evidence="2">Cofactor biosynthesis; NAD(+) biosynthesis; nicotinate D-ribonucleotide from quinolinate: step 1/1.</text>
</comment>
<evidence type="ECO:0000259" key="14">
    <source>
        <dbReference type="Pfam" id="PF01729"/>
    </source>
</evidence>
<evidence type="ECO:0000256" key="13">
    <source>
        <dbReference type="PIRSR" id="PIRSR006250-1"/>
    </source>
</evidence>
<name>A0A517M3T3_9BACT</name>
<feature type="binding site" evidence="13">
    <location>
        <begin position="143"/>
        <end position="145"/>
    </location>
    <ligand>
        <name>substrate</name>
    </ligand>
</feature>
<evidence type="ECO:0000256" key="6">
    <source>
        <dbReference type="ARBA" id="ARBA00022642"/>
    </source>
</evidence>
<dbReference type="PIRSF" id="PIRSF006250">
    <property type="entry name" value="NadC_ModD"/>
    <property type="match status" value="1"/>
</dbReference>
<dbReference type="PANTHER" id="PTHR32179">
    <property type="entry name" value="NICOTINATE-NUCLEOTIDE PYROPHOSPHORYLASE [CARBOXYLATING]"/>
    <property type="match status" value="1"/>
</dbReference>
<keyword evidence="17" id="KW-1185">Reference proteome</keyword>
<dbReference type="EMBL" id="CP036261">
    <property type="protein sequence ID" value="QDS89540.1"/>
    <property type="molecule type" value="Genomic_DNA"/>
</dbReference>
<organism evidence="16 17">
    <name type="scientific">Rosistilla ulvae</name>
    <dbReference type="NCBI Taxonomy" id="1930277"/>
    <lineage>
        <taxon>Bacteria</taxon>
        <taxon>Pseudomonadati</taxon>
        <taxon>Planctomycetota</taxon>
        <taxon>Planctomycetia</taxon>
        <taxon>Pirellulales</taxon>
        <taxon>Pirellulaceae</taxon>
        <taxon>Rosistilla</taxon>
    </lineage>
</organism>
<comment type="function">
    <text evidence="1">Involved in the catabolism of quinolinic acid (QA).</text>
</comment>
<evidence type="ECO:0000256" key="8">
    <source>
        <dbReference type="ARBA" id="ARBA00022679"/>
    </source>
</evidence>
<accession>A0A517M3T3</accession>
<keyword evidence="6" id="KW-0662">Pyridine nucleotide biosynthesis</keyword>
<dbReference type="FunFam" id="3.90.1170.20:FF:000001">
    <property type="entry name" value="Nicotinate-nucleotide diphosphorylase (Carboxylating)"/>
    <property type="match status" value="1"/>
</dbReference>
<evidence type="ECO:0000313" key="16">
    <source>
        <dbReference type="EMBL" id="QDS89540.1"/>
    </source>
</evidence>
<dbReference type="Pfam" id="PF02749">
    <property type="entry name" value="QRPTase_N"/>
    <property type="match status" value="1"/>
</dbReference>
<proteinExistence type="inferred from homology"/>
<dbReference type="EC" id="2.4.2.19" evidence="5"/>
<evidence type="ECO:0000313" key="17">
    <source>
        <dbReference type="Proteomes" id="UP000319557"/>
    </source>
</evidence>
<dbReference type="SUPFAM" id="SSF54675">
    <property type="entry name" value="Nicotinate/Quinolinate PRTase N-terminal domain-like"/>
    <property type="match status" value="1"/>
</dbReference>
<evidence type="ECO:0000256" key="2">
    <source>
        <dbReference type="ARBA" id="ARBA00004893"/>
    </source>
</evidence>
<evidence type="ECO:0000259" key="15">
    <source>
        <dbReference type="Pfam" id="PF02749"/>
    </source>
</evidence>
<dbReference type="OrthoDB" id="9782546at2"/>
<evidence type="ECO:0000256" key="5">
    <source>
        <dbReference type="ARBA" id="ARBA00011944"/>
    </source>
</evidence>
<evidence type="ECO:0000256" key="7">
    <source>
        <dbReference type="ARBA" id="ARBA00022676"/>
    </source>
</evidence>
<dbReference type="InterPro" id="IPR002638">
    <property type="entry name" value="Quinolinate_PRibosylTrfase_C"/>
</dbReference>
<gene>
    <name evidence="16" type="primary">nadC</name>
    <name evidence="16" type="ORF">EC9_37400</name>
</gene>
<feature type="binding site" evidence="13">
    <location>
        <position position="240"/>
    </location>
    <ligand>
        <name>substrate</name>
    </ligand>
</feature>
<dbReference type="SUPFAM" id="SSF51690">
    <property type="entry name" value="Nicotinate/Quinolinate PRTase C-terminal domain-like"/>
    <property type="match status" value="1"/>
</dbReference>
<dbReference type="Gene3D" id="3.20.20.70">
    <property type="entry name" value="Aldolase class I"/>
    <property type="match status" value="1"/>
</dbReference>
<feature type="domain" description="Quinolinate phosphoribosyl transferase C-terminal" evidence="14">
    <location>
        <begin position="122"/>
        <end position="302"/>
    </location>
</feature>
<feature type="binding site" evidence="13">
    <location>
        <begin position="266"/>
        <end position="268"/>
    </location>
    <ligand>
        <name>substrate</name>
    </ligand>
</feature>
<sequence>MAVEYQQIRVDAPLEDDFRQLIRLAVREDFDRQIDWTTVSLVPEDRIGKCQVAVREAGIAAGLVTLPWIIDEMNLELRIETLVEDGDRVAAGQIVAQIEGSARDILSSERIVLNTLCRMFGIATFTDRFVQQISGTKARLYDTRKTTLGWRRMDKYAVRCGGGTNHRLGLFDAFLIKDNHLALAGPGEAIPPSEAVAKAKSWAGGESAGMKAPQIVEVEVDTLEQFQDVLPAGPDIILLDNFSLDDLRQAVAIRNEKSPQIELEASGNVKLETIREIAETGVDRISSGALTHAARWLDLGLDWTHDFS</sequence>